<feature type="region of interest" description="Disordered" evidence="1">
    <location>
        <begin position="788"/>
        <end position="808"/>
    </location>
</feature>
<organism evidence="4">
    <name type="scientific">Caenorhabditis brenneri</name>
    <name type="common">Nematode worm</name>
    <dbReference type="NCBI Taxonomy" id="135651"/>
    <lineage>
        <taxon>Eukaryota</taxon>
        <taxon>Metazoa</taxon>
        <taxon>Ecdysozoa</taxon>
        <taxon>Nematoda</taxon>
        <taxon>Chromadorea</taxon>
        <taxon>Rhabditida</taxon>
        <taxon>Rhabditina</taxon>
        <taxon>Rhabditomorpha</taxon>
        <taxon>Rhabditoidea</taxon>
        <taxon>Rhabditidae</taxon>
        <taxon>Peloderinae</taxon>
        <taxon>Caenorhabditis</taxon>
    </lineage>
</organism>
<feature type="compositionally biased region" description="Low complexity" evidence="1">
    <location>
        <begin position="505"/>
        <end position="530"/>
    </location>
</feature>
<keyword evidence="4" id="KW-1185">Reference proteome</keyword>
<feature type="compositionally biased region" description="Low complexity" evidence="1">
    <location>
        <begin position="659"/>
        <end position="674"/>
    </location>
</feature>
<dbReference type="OrthoDB" id="5866184at2759"/>
<feature type="region of interest" description="Disordered" evidence="1">
    <location>
        <begin position="371"/>
        <end position="443"/>
    </location>
</feature>
<feature type="signal peptide" evidence="2">
    <location>
        <begin position="1"/>
        <end position="21"/>
    </location>
</feature>
<protein>
    <submittedName>
        <fullName evidence="3">Uncharacterized protein</fullName>
    </submittedName>
</protein>
<evidence type="ECO:0000256" key="1">
    <source>
        <dbReference type="SAM" id="MobiDB-lite"/>
    </source>
</evidence>
<dbReference type="AlphaFoldDB" id="G0NVV6"/>
<feature type="chain" id="PRO_5003406375" evidence="2">
    <location>
        <begin position="22"/>
        <end position="1242"/>
    </location>
</feature>
<keyword evidence="2" id="KW-0732">Signal</keyword>
<dbReference type="STRING" id="135651.G0NVV6"/>
<dbReference type="HOGENOM" id="CLU_266597_0_0_1"/>
<feature type="compositionally biased region" description="Low complexity" evidence="1">
    <location>
        <begin position="381"/>
        <end position="395"/>
    </location>
</feature>
<evidence type="ECO:0000313" key="4">
    <source>
        <dbReference type="Proteomes" id="UP000008068"/>
    </source>
</evidence>
<dbReference type="Proteomes" id="UP000008068">
    <property type="component" value="Unassembled WGS sequence"/>
</dbReference>
<feature type="compositionally biased region" description="Low complexity" evidence="1">
    <location>
        <begin position="402"/>
        <end position="443"/>
    </location>
</feature>
<proteinExistence type="predicted"/>
<feature type="region of interest" description="Disordered" evidence="1">
    <location>
        <begin position="490"/>
        <end position="530"/>
    </location>
</feature>
<feature type="region of interest" description="Disordered" evidence="1">
    <location>
        <begin position="659"/>
        <end position="678"/>
    </location>
</feature>
<dbReference type="EMBL" id="GL379959">
    <property type="protein sequence ID" value="EGT38547.1"/>
    <property type="molecule type" value="Genomic_DNA"/>
</dbReference>
<evidence type="ECO:0000313" key="3">
    <source>
        <dbReference type="EMBL" id="EGT38547.1"/>
    </source>
</evidence>
<name>G0NVV6_CAEBE</name>
<gene>
    <name evidence="3" type="ORF">CAEBREN_28941</name>
</gene>
<reference evidence="4" key="1">
    <citation type="submission" date="2011-07" db="EMBL/GenBank/DDBJ databases">
        <authorList>
            <consortium name="Caenorhabditis brenneri Sequencing and Analysis Consortium"/>
            <person name="Wilson R.K."/>
        </authorList>
    </citation>
    <scope>NUCLEOTIDE SEQUENCE [LARGE SCALE GENOMIC DNA]</scope>
    <source>
        <strain evidence="4">PB2801</strain>
    </source>
</reference>
<feature type="compositionally biased region" description="Low complexity" evidence="1">
    <location>
        <begin position="788"/>
        <end position="799"/>
    </location>
</feature>
<evidence type="ECO:0000256" key="2">
    <source>
        <dbReference type="SAM" id="SignalP"/>
    </source>
</evidence>
<sequence>MGSTRGIAFLLFFSIFSIVYSQDCATARLSANDVTETVQIYSNAYAITDEHVTFEIASSPPSNSFDQVSDSIRILTNNQSSCPGACTVTLNRYTDISPGAQTNVLFFDTDHAFYLPSHYVKDNKTTFVCVANNGSCGATVPIYRYYTLSNGAVFHAYSFDQDVTNYGYNQEFFPICYAWAIPTGTVASRPSCGSLNFDIPPETLSNLNIYDNNMSGIERDHYYTTLPSTDPSLTSYNQTGVLGKVLTSSKSTACSCLVKLQQQFDNQTGYFHRLDHKLIVTGQEPNRPYEEYMDTGETVYCSKRLGDCGATLPLWKHFQFYDVDTVYTTDSSPLPMSYLYPQTPLCYIWPVNYSPNVSNIVTGAPAPPVGGATQLPGVTDSTISTSSATPGTGSTRLSDSATNGPSTVVSSGTVSTVSTSVSNPSTISSLGSTTTSTSNPLSTVSTISTASASTMSSSGTTISTQATSQSTVSVWSTGSPATMSSIATAPTASTTMNPTNPTSQSTMSTWSTGSPSTPTTVTPVTPATAETVSTVSPATFATATMMTPSTVSVWGTPTSLGTTATGSTVSTATQTSSVTAFTSATTTHLADSGGVTPVIVIPINSSHTMPTTPEYPVTAGEEVTEANLETEIPLEEEDFNPTPETYTLSNFLSVTTTTSSSVGSIGTSTPSTVSQGMATSAGTVPPGMTGTSSASLTTSLPGITLAAPANPVTNSTGITSETTSHSPVISENATITTQAAPVFVTGPLIFNIPTAPPQTTELPTTMNSTISVTSTATIPIATPLLSTAATGSTTSHEASPATPTPQHVAQSVPTYSIVGGALDSFTNPPIIAALISSSAGSTPAPTQSQPTSSGISLIVPTVFVTNATNSMNTISSESTTHSTVLNNIPSTATMTSITTTQEPGIIWKAGDWISNTWHSVFGGNDKTVASTSISQSPNISTTPQPIGGLVGSLINSSGNNSTSSNPISSFFNSTGNFIGQHLNSNSSDGFVNKTINWIDNKLNNTGEFISNAWDSLHSNNQTSGSFVNNTQTWIGGAMNSTGEFLTNAWNSLSDKNGPSGGFMNETQTWIGGAVNSTGDFLSNAWNSLSTNNITGSVVNNTNSWIDGAINTTGGFLTNAWNSISNGNGTSAAIVNDTKTWVGGAADSTGQFLSNAWNSLVSSKNDTVDSTNTVTFMNTSSPQINEATNGTTSNVTALASAPHSNPVGNVASVILPIVNSSTPEPKNTKVEWNGGLVSGPITK</sequence>
<dbReference type="InParanoid" id="G0NVV6"/>
<dbReference type="eggNOG" id="ENOG502SRH7">
    <property type="taxonomic scope" value="Eukaryota"/>
</dbReference>
<accession>G0NVV6</accession>
<dbReference type="FunCoup" id="G0NVV6">
    <property type="interactions" value="1869"/>
</dbReference>